<organism evidence="1">
    <name type="scientific">marine sediment metagenome</name>
    <dbReference type="NCBI Taxonomy" id="412755"/>
    <lineage>
        <taxon>unclassified sequences</taxon>
        <taxon>metagenomes</taxon>
        <taxon>ecological metagenomes</taxon>
    </lineage>
</organism>
<dbReference type="EMBL" id="LAZR01011966">
    <property type="protein sequence ID" value="KKM50191.1"/>
    <property type="molecule type" value="Genomic_DNA"/>
</dbReference>
<proteinExistence type="predicted"/>
<gene>
    <name evidence="1" type="ORF">LCGC14_1556230</name>
</gene>
<accession>A0A0F9LPP1</accession>
<reference evidence="1" key="1">
    <citation type="journal article" date="2015" name="Nature">
        <title>Complex archaea that bridge the gap between prokaryotes and eukaryotes.</title>
        <authorList>
            <person name="Spang A."/>
            <person name="Saw J.H."/>
            <person name="Jorgensen S.L."/>
            <person name="Zaremba-Niedzwiedzka K."/>
            <person name="Martijn J."/>
            <person name="Lind A.E."/>
            <person name="van Eijk R."/>
            <person name="Schleper C."/>
            <person name="Guy L."/>
            <person name="Ettema T.J."/>
        </authorList>
    </citation>
    <scope>NUCLEOTIDE SEQUENCE</scope>
</reference>
<sequence length="37" mass="3938">MKLLKLYKVFLFVLIGFASFIPMASMVLGYNGGGGGP</sequence>
<name>A0A0F9LPP1_9ZZZZ</name>
<protein>
    <submittedName>
        <fullName evidence="1">Uncharacterized protein</fullName>
    </submittedName>
</protein>
<dbReference type="AlphaFoldDB" id="A0A0F9LPP1"/>
<comment type="caution">
    <text evidence="1">The sequence shown here is derived from an EMBL/GenBank/DDBJ whole genome shotgun (WGS) entry which is preliminary data.</text>
</comment>
<evidence type="ECO:0000313" key="1">
    <source>
        <dbReference type="EMBL" id="KKM50191.1"/>
    </source>
</evidence>